<keyword evidence="3" id="KW-0863">Zinc-finger</keyword>
<feature type="compositionally biased region" description="Polar residues" evidence="5">
    <location>
        <begin position="899"/>
        <end position="912"/>
    </location>
</feature>
<name>A0A818IS61_9BILA</name>
<dbReference type="InterPro" id="IPR013087">
    <property type="entry name" value="Znf_C2H2_type"/>
</dbReference>
<evidence type="ECO:0000256" key="4">
    <source>
        <dbReference type="ARBA" id="ARBA00022833"/>
    </source>
</evidence>
<dbReference type="InterPro" id="IPR050688">
    <property type="entry name" value="Zinc_finger/UBP_domain"/>
</dbReference>
<dbReference type="PANTHER" id="PTHR24403">
    <property type="entry name" value="ZINC FINGER PROTEIN"/>
    <property type="match status" value="1"/>
</dbReference>
<keyword evidence="2" id="KW-0677">Repeat</keyword>
<dbReference type="GO" id="GO:0005634">
    <property type="term" value="C:nucleus"/>
    <property type="evidence" value="ECO:0007669"/>
    <property type="project" value="TreeGrafter"/>
</dbReference>
<evidence type="ECO:0000259" key="6">
    <source>
        <dbReference type="PROSITE" id="PS00028"/>
    </source>
</evidence>
<dbReference type="GO" id="GO:0008270">
    <property type="term" value="F:zinc ion binding"/>
    <property type="evidence" value="ECO:0007669"/>
    <property type="project" value="UniProtKB-KW"/>
</dbReference>
<feature type="region of interest" description="Disordered" evidence="5">
    <location>
        <begin position="954"/>
        <end position="997"/>
    </location>
</feature>
<feature type="domain" description="C2H2-type" evidence="6">
    <location>
        <begin position="1079"/>
        <end position="1100"/>
    </location>
</feature>
<feature type="compositionally biased region" description="Polar residues" evidence="5">
    <location>
        <begin position="67"/>
        <end position="81"/>
    </location>
</feature>
<keyword evidence="4" id="KW-0862">Zinc</keyword>
<dbReference type="SUPFAM" id="SSF57667">
    <property type="entry name" value="beta-beta-alpha zinc fingers"/>
    <property type="match status" value="2"/>
</dbReference>
<evidence type="ECO:0000313" key="7">
    <source>
        <dbReference type="EMBL" id="CAF0784549.1"/>
    </source>
</evidence>
<feature type="compositionally biased region" description="Polar residues" evidence="5">
    <location>
        <begin position="43"/>
        <end position="54"/>
    </location>
</feature>
<evidence type="ECO:0000313" key="8">
    <source>
        <dbReference type="EMBL" id="CAF3526177.1"/>
    </source>
</evidence>
<feature type="compositionally biased region" description="Polar residues" evidence="5">
    <location>
        <begin position="954"/>
        <end position="973"/>
    </location>
</feature>
<dbReference type="GO" id="GO:0045944">
    <property type="term" value="P:positive regulation of transcription by RNA polymerase II"/>
    <property type="evidence" value="ECO:0007669"/>
    <property type="project" value="TreeGrafter"/>
</dbReference>
<dbReference type="PANTHER" id="PTHR24403:SF67">
    <property type="entry name" value="FI01116P-RELATED"/>
    <property type="match status" value="1"/>
</dbReference>
<evidence type="ECO:0000256" key="5">
    <source>
        <dbReference type="SAM" id="MobiDB-lite"/>
    </source>
</evidence>
<evidence type="ECO:0000313" key="9">
    <source>
        <dbReference type="Proteomes" id="UP000663836"/>
    </source>
</evidence>
<dbReference type="AlphaFoldDB" id="A0A818IS61"/>
<dbReference type="EMBL" id="CAJNOT010000027">
    <property type="protein sequence ID" value="CAF0784549.1"/>
    <property type="molecule type" value="Genomic_DNA"/>
</dbReference>
<accession>A0A818IS61</accession>
<feature type="region of interest" description="Disordered" evidence="5">
    <location>
        <begin position="841"/>
        <end position="918"/>
    </location>
</feature>
<dbReference type="InterPro" id="IPR036236">
    <property type="entry name" value="Znf_C2H2_sf"/>
</dbReference>
<feature type="region of interest" description="Disordered" evidence="5">
    <location>
        <begin position="576"/>
        <end position="612"/>
    </location>
</feature>
<feature type="compositionally biased region" description="Polar residues" evidence="5">
    <location>
        <begin position="138"/>
        <end position="149"/>
    </location>
</feature>
<dbReference type="Proteomes" id="UP000663836">
    <property type="component" value="Unassembled WGS sequence"/>
</dbReference>
<feature type="region of interest" description="Disordered" evidence="5">
    <location>
        <begin position="316"/>
        <end position="335"/>
    </location>
</feature>
<dbReference type="PROSITE" id="PS00028">
    <property type="entry name" value="ZINC_FINGER_C2H2_1"/>
    <property type="match status" value="1"/>
</dbReference>
<feature type="compositionally biased region" description="Basic residues" evidence="5">
    <location>
        <begin position="889"/>
        <end position="898"/>
    </location>
</feature>
<feature type="compositionally biased region" description="Polar residues" evidence="5">
    <location>
        <begin position="576"/>
        <end position="590"/>
    </location>
</feature>
<dbReference type="SMART" id="SM00355">
    <property type="entry name" value="ZnF_C2H2"/>
    <property type="match status" value="14"/>
</dbReference>
<gene>
    <name evidence="8" type="ORF">JBS370_LOCUS129</name>
    <name evidence="7" type="ORF">ZHD862_LOCUS1571</name>
</gene>
<comment type="caution">
    <text evidence="8">The sequence shown here is derived from an EMBL/GenBank/DDBJ whole genome shotgun (WGS) entry which is preliminary data.</text>
</comment>
<feature type="compositionally biased region" description="Low complexity" evidence="5">
    <location>
        <begin position="854"/>
        <end position="881"/>
    </location>
</feature>
<sequence length="1221" mass="138645">MTNDDSTAYICIYCPFNSDNLEALENHLTSAHGHGCQDAPPLLTQSSPSSNIINKASKREAPDDEQSQSSLNGIKSTTEHSSGIKRVKRTVSPSTPTNIFINGADNNLETDDDNEYDDEDDEDDDDDDEDEDDERDSSSNPTTMSPKTILTCPICSSTYHRLGHLLRHAKRKHHIDLSNYDGQHTFDKLTSQANQMQTSEIEINSNSKEQINSINTEDIVLSEKPSQQQNETISLSTSETNATTDCPYCDYKTTDIEQFKLHIIAHIRDKNYRCLLCNRLYKYRGDCSFHIRRKHHRYSTNSNDYIQRFLFDTTDGDETMSKQSGGQHGTSLNSSIHNINTSREQDEPVRYFGCPYCDYTSNYGGDVRKHQARKHPNVESKVIKIIRQDAEHQMSSSSSNNNNNNNNNNIIKSNNISNDDTIDDDNHDQDSTNIITKSNINLIEQQERKEKIKTIKKTDANFIQQHSSTLSILPNFAPVRVFQCSSCHQQGTYKWVVERHIRAKHPEQPDVHVIELPAELAVKLQKITPPLKRFRCSLCPLQSKHTWVIIRHIKHFHTLQTASVLDIQPDGTPINDESYSFQNGDLSNKSYNHDSESSSISSSCMETGTDGQNDLFRQQDVEDDDDENDNIRTALNNNSNNTMILTYKCSLCEFTSNIPWNIQKHINDVHPGQSNAHMLTQYRTTINDKNQKLTTKKSKHKNGNQTTIATVTKIPIRAPLSPTSALAKAKFSPAVEEALLSLQGAKINGGLYAVQPKFGIKRLKCRHCFYRSNWKTDMIRHVRIRHNLTEPDHNKDMILMSEQEARGTIETYENTFGKELRRRTFRTWNDWAKAEEEFTPKDGSLQYSDTNGETLSNDNNKLKKNSLTTGQITSSSSSTTTNNDEVKRINKTKVKHTSKIITQNNTQSLSNTKEFKQLPNPSNIVSRLLLTTSPSHNNDDDAPLDLSLKSSLNTKTNQQSLSSKEIIQQNGDNNNREKQNMDDDLDDEDEEENSDGTSTVTYICSVCPYKSSYLSSVQRHLTIHLTGKGIICPLCSYATSSHNSMNRHMKIVHPTSQTIIKFQSATRITNANIIEQHPCPLCSYQCERSEALDLHRRLEHDDEEFDIDSSSSTGDGDNEDEIDNDDMHGSFDKNNNLFQCPICTPSSNTNNYSNLEQFTMHVFTHHNNYMHNNQSCPFCSFIAHTTSKYTLTEHIKLHFNGTLVQPDPVVGIENVKELLIE</sequence>
<protein>
    <recommendedName>
        <fullName evidence="6">C2H2-type domain-containing protein</fullName>
    </recommendedName>
</protein>
<feature type="compositionally biased region" description="Low complexity" evidence="5">
    <location>
        <begin position="395"/>
        <end position="419"/>
    </location>
</feature>
<dbReference type="Proteomes" id="UP000663864">
    <property type="component" value="Unassembled WGS sequence"/>
</dbReference>
<reference evidence="8" key="1">
    <citation type="submission" date="2021-02" db="EMBL/GenBank/DDBJ databases">
        <authorList>
            <person name="Nowell W R."/>
        </authorList>
    </citation>
    <scope>NUCLEOTIDE SEQUENCE</scope>
</reference>
<organism evidence="8 9">
    <name type="scientific">Rotaria sordida</name>
    <dbReference type="NCBI Taxonomy" id="392033"/>
    <lineage>
        <taxon>Eukaryota</taxon>
        <taxon>Metazoa</taxon>
        <taxon>Spiralia</taxon>
        <taxon>Gnathifera</taxon>
        <taxon>Rotifera</taxon>
        <taxon>Eurotatoria</taxon>
        <taxon>Bdelloidea</taxon>
        <taxon>Philodinida</taxon>
        <taxon>Philodinidae</taxon>
        <taxon>Rotaria</taxon>
    </lineage>
</organism>
<evidence type="ECO:0000256" key="2">
    <source>
        <dbReference type="ARBA" id="ARBA00022737"/>
    </source>
</evidence>
<feature type="region of interest" description="Disordered" evidence="5">
    <location>
        <begin position="390"/>
        <end position="430"/>
    </location>
</feature>
<dbReference type="EMBL" id="CAJOBD010000003">
    <property type="protein sequence ID" value="CAF3526177.1"/>
    <property type="molecule type" value="Genomic_DNA"/>
</dbReference>
<dbReference type="Gene3D" id="3.30.160.60">
    <property type="entry name" value="Classic Zinc Finger"/>
    <property type="match status" value="3"/>
</dbReference>
<feature type="compositionally biased region" description="Acidic residues" evidence="5">
    <location>
        <begin position="108"/>
        <end position="135"/>
    </location>
</feature>
<feature type="region of interest" description="Disordered" evidence="5">
    <location>
        <begin position="1103"/>
        <end position="1128"/>
    </location>
</feature>
<keyword evidence="1" id="KW-0479">Metal-binding</keyword>
<proteinExistence type="predicted"/>
<feature type="compositionally biased region" description="Acidic residues" evidence="5">
    <location>
        <begin position="982"/>
        <end position="994"/>
    </location>
</feature>
<feature type="compositionally biased region" description="Polar residues" evidence="5">
    <location>
        <begin position="91"/>
        <end position="100"/>
    </location>
</feature>
<evidence type="ECO:0000256" key="3">
    <source>
        <dbReference type="ARBA" id="ARBA00022771"/>
    </source>
</evidence>
<feature type="compositionally biased region" description="Polar residues" evidence="5">
    <location>
        <begin position="321"/>
        <end position="335"/>
    </location>
</feature>
<evidence type="ECO:0000256" key="1">
    <source>
        <dbReference type="ARBA" id="ARBA00022723"/>
    </source>
</evidence>
<feature type="region of interest" description="Disordered" evidence="5">
    <location>
        <begin position="31"/>
        <end position="149"/>
    </location>
</feature>